<evidence type="ECO:0000313" key="1">
    <source>
        <dbReference type="EMBL" id="KAK4006714.1"/>
    </source>
</evidence>
<organism evidence="1 2">
    <name type="scientific">Daphnia magna</name>
    <dbReference type="NCBI Taxonomy" id="35525"/>
    <lineage>
        <taxon>Eukaryota</taxon>
        <taxon>Metazoa</taxon>
        <taxon>Ecdysozoa</taxon>
        <taxon>Arthropoda</taxon>
        <taxon>Crustacea</taxon>
        <taxon>Branchiopoda</taxon>
        <taxon>Diplostraca</taxon>
        <taxon>Cladocera</taxon>
        <taxon>Anomopoda</taxon>
        <taxon>Daphniidae</taxon>
        <taxon>Daphnia</taxon>
    </lineage>
</organism>
<proteinExistence type="predicted"/>
<comment type="caution">
    <text evidence="1">The sequence shown here is derived from an EMBL/GenBank/DDBJ whole genome shotgun (WGS) entry which is preliminary data.</text>
</comment>
<sequence>MKSINQYENIDHNNTICVDQFQDAVQHVQQDDGQHVHQRTGQHVHQDAASIAAAEFVMSMLGQNKCTQVQLQSVMSGTNDLMRQVVNQTLDSVNHLLADSGCDHSMLIEELKLRNSSAVSIFHKFRDQYNQIKYFKKHYGLIMPIKVKLPPLRENFGRVKVMEDQKFFTEEYVVVPLIDQIEQLLNIKEIYDVINTPPNIRKGLLTSYSDGTKFKESQLFKRHPNALLRVPTVRN</sequence>
<protein>
    <submittedName>
        <fullName evidence="1">Uncharacterized protein</fullName>
    </submittedName>
</protein>
<keyword evidence="2" id="KW-1185">Reference proteome</keyword>
<reference evidence="1 2" key="1">
    <citation type="journal article" date="2023" name="Nucleic Acids Res.">
        <title>The hologenome of Daphnia magna reveals possible DNA methylation and microbiome-mediated evolution of the host genome.</title>
        <authorList>
            <person name="Chaturvedi A."/>
            <person name="Li X."/>
            <person name="Dhandapani V."/>
            <person name="Marshall H."/>
            <person name="Kissane S."/>
            <person name="Cuenca-Cambronero M."/>
            <person name="Asole G."/>
            <person name="Calvet F."/>
            <person name="Ruiz-Romero M."/>
            <person name="Marangio P."/>
            <person name="Guigo R."/>
            <person name="Rago D."/>
            <person name="Mirbahai L."/>
            <person name="Eastwood N."/>
            <person name="Colbourne J.K."/>
            <person name="Zhou J."/>
            <person name="Mallon E."/>
            <person name="Orsini L."/>
        </authorList>
    </citation>
    <scope>NUCLEOTIDE SEQUENCE [LARGE SCALE GENOMIC DNA]</scope>
    <source>
        <strain evidence="1">LRV0_1</strain>
    </source>
</reference>
<evidence type="ECO:0000313" key="2">
    <source>
        <dbReference type="Proteomes" id="UP001234178"/>
    </source>
</evidence>
<dbReference type="EMBL" id="JAOYFB010000002">
    <property type="protein sequence ID" value="KAK4006714.1"/>
    <property type="molecule type" value="Genomic_DNA"/>
</dbReference>
<dbReference type="Proteomes" id="UP001234178">
    <property type="component" value="Unassembled WGS sequence"/>
</dbReference>
<name>A0ABQ9Z1L3_9CRUS</name>
<gene>
    <name evidence="1" type="ORF">OUZ56_011872</name>
</gene>
<accession>A0ABQ9Z1L3</accession>